<organism evidence="2 3">
    <name type="scientific">Kibdelosporangium phytohabitans</name>
    <dbReference type="NCBI Taxonomy" id="860235"/>
    <lineage>
        <taxon>Bacteria</taxon>
        <taxon>Bacillati</taxon>
        <taxon>Actinomycetota</taxon>
        <taxon>Actinomycetes</taxon>
        <taxon>Pseudonocardiales</taxon>
        <taxon>Pseudonocardiaceae</taxon>
        <taxon>Kibdelosporangium</taxon>
    </lineage>
</organism>
<dbReference type="EMBL" id="CP012752">
    <property type="protein sequence ID" value="ALG09261.1"/>
    <property type="molecule type" value="Genomic_DNA"/>
</dbReference>
<accession>A0A0N9I410</accession>
<dbReference type="InterPro" id="IPR038721">
    <property type="entry name" value="IS701-like_DDE_dom"/>
</dbReference>
<gene>
    <name evidence="2" type="ORF">AOZ06_22215</name>
</gene>
<keyword evidence="3" id="KW-1185">Reference proteome</keyword>
<evidence type="ECO:0000259" key="1">
    <source>
        <dbReference type="Pfam" id="PF13546"/>
    </source>
</evidence>
<protein>
    <recommendedName>
        <fullName evidence="1">Transposase IS701-like DDE domain-containing protein</fullName>
    </recommendedName>
</protein>
<dbReference type="AlphaFoldDB" id="A0A0N9I410"/>
<evidence type="ECO:0000313" key="3">
    <source>
        <dbReference type="Proteomes" id="UP000063699"/>
    </source>
</evidence>
<name>A0A0N9I410_9PSEU</name>
<evidence type="ECO:0000313" key="2">
    <source>
        <dbReference type="EMBL" id="ALG09261.1"/>
    </source>
</evidence>
<dbReference type="RefSeq" id="WP_054291165.1">
    <property type="nucleotide sequence ID" value="NZ_CP012752.1"/>
</dbReference>
<sequence>MVPGWPYSVIVAVEPGRHSSTAPLDVVRLAPGDDAATVTATQVHDVVDRLTRAGHRRPGDPGILPVADAGYDGPRLAHVLADLPVTELVRMRSGRVLRRPHPRGLTADLRRP</sequence>
<dbReference type="Proteomes" id="UP000063699">
    <property type="component" value="Chromosome"/>
</dbReference>
<feature type="domain" description="Transposase IS701-like DDE" evidence="1">
    <location>
        <begin position="2"/>
        <end position="105"/>
    </location>
</feature>
<dbReference type="Pfam" id="PF13546">
    <property type="entry name" value="DDE_5"/>
    <property type="match status" value="1"/>
</dbReference>
<proteinExistence type="predicted"/>
<reference evidence="2 3" key="1">
    <citation type="submission" date="2015-07" db="EMBL/GenBank/DDBJ databases">
        <title>Genome sequencing of Kibdelosporangium phytohabitans.</title>
        <authorList>
            <person name="Qin S."/>
            <person name="Xing K."/>
        </authorList>
    </citation>
    <scope>NUCLEOTIDE SEQUENCE [LARGE SCALE GENOMIC DNA]</scope>
    <source>
        <strain evidence="2 3">KLBMP1111</strain>
    </source>
</reference>
<dbReference type="KEGG" id="kphy:AOZ06_22215"/>